<dbReference type="PANTHER" id="PTHR43877">
    <property type="entry name" value="AMINOALKYLPHOSPHONATE N-ACETYLTRANSFERASE-RELATED-RELATED"/>
    <property type="match status" value="1"/>
</dbReference>
<keyword evidence="4" id="KW-1185">Reference proteome</keyword>
<name>A0A0F0VUL1_PLUGE</name>
<dbReference type="RefSeq" id="WP_045288848.1">
    <property type="nucleotide sequence ID" value="NZ_CACVCI010000001.1"/>
</dbReference>
<dbReference type="STRING" id="61647.LG71_26390"/>
<dbReference type="PRINTS" id="PR01754">
    <property type="entry name" value="SACTRNSFRASE"/>
</dbReference>
<evidence type="ECO:0000313" key="3">
    <source>
        <dbReference type="EMBL" id="KMK13233.1"/>
    </source>
</evidence>
<comment type="caution">
    <text evidence="3">The sequence shown here is derived from an EMBL/GenBank/DDBJ whole genome shotgun (WGS) entry which is preliminary data.</text>
</comment>
<proteinExistence type="predicted"/>
<keyword evidence="1 3" id="KW-0808">Transferase</keyword>
<evidence type="ECO:0000256" key="2">
    <source>
        <dbReference type="ARBA" id="ARBA00023315"/>
    </source>
</evidence>
<dbReference type="InterPro" id="IPR000182">
    <property type="entry name" value="GNAT_dom"/>
</dbReference>
<sequence length="186" mass="21220">MQIRNGRTSDFSRLERCDFSFTVNRVARGPFIDGDLQIEAVAEPWLKIYELDIQTLENHCADPQRLFLIAETAGGDIAGFITASQSWNQFITIDYIAIDSSKRRSGAARMLMGEARRWACTTEAAGLRLETQNVNVSACLFYRSCGFSLGGYDRYRYNALPEKEEVALFWYYMLDGRPAMSHSEQR</sequence>
<gene>
    <name evidence="3" type="ORF">ABW06_13085</name>
</gene>
<dbReference type="InterPro" id="IPR008125">
    <property type="entry name" value="Streptothricin_AcTrfase"/>
</dbReference>
<dbReference type="InterPro" id="IPR050832">
    <property type="entry name" value="Bact_Acetyltransf"/>
</dbReference>
<dbReference type="SUPFAM" id="SSF55729">
    <property type="entry name" value="Acyl-CoA N-acyltransferases (Nat)"/>
    <property type="match status" value="1"/>
</dbReference>
<organism evidence="3 4">
    <name type="scientific">Pluralibacter gergoviae</name>
    <name type="common">Enterobacter gergoviae</name>
    <dbReference type="NCBI Taxonomy" id="61647"/>
    <lineage>
        <taxon>Bacteria</taxon>
        <taxon>Pseudomonadati</taxon>
        <taxon>Pseudomonadota</taxon>
        <taxon>Gammaproteobacteria</taxon>
        <taxon>Enterobacterales</taxon>
        <taxon>Enterobacteriaceae</taxon>
        <taxon>Pluralibacter</taxon>
    </lineage>
</organism>
<dbReference type="Gene3D" id="3.40.630.30">
    <property type="match status" value="1"/>
</dbReference>
<protein>
    <submittedName>
        <fullName evidence="3">GCN5 family acetyltransferase</fullName>
    </submittedName>
</protein>
<dbReference type="PROSITE" id="PS51186">
    <property type="entry name" value="GNAT"/>
    <property type="match status" value="1"/>
</dbReference>
<evidence type="ECO:0000313" key="4">
    <source>
        <dbReference type="Proteomes" id="UP000036196"/>
    </source>
</evidence>
<keyword evidence="2" id="KW-0012">Acyltransferase</keyword>
<dbReference type="EMBL" id="LDZF01000012">
    <property type="protein sequence ID" value="KMK13233.1"/>
    <property type="molecule type" value="Genomic_DNA"/>
</dbReference>
<dbReference type="Pfam" id="PF00583">
    <property type="entry name" value="Acetyltransf_1"/>
    <property type="match status" value="1"/>
</dbReference>
<dbReference type="PANTHER" id="PTHR43877:SF2">
    <property type="entry name" value="AMINOALKYLPHOSPHONATE N-ACETYLTRANSFERASE-RELATED"/>
    <property type="match status" value="1"/>
</dbReference>
<dbReference type="AlphaFoldDB" id="A0A0F0VUL1"/>
<accession>A0A0F0VUL1</accession>
<dbReference type="GO" id="GO:0016747">
    <property type="term" value="F:acyltransferase activity, transferring groups other than amino-acyl groups"/>
    <property type="evidence" value="ECO:0007669"/>
    <property type="project" value="InterPro"/>
</dbReference>
<dbReference type="PATRIC" id="fig|61647.13.peg.1041"/>
<evidence type="ECO:0000256" key="1">
    <source>
        <dbReference type="ARBA" id="ARBA00022679"/>
    </source>
</evidence>
<dbReference type="Proteomes" id="UP000036196">
    <property type="component" value="Unassembled WGS sequence"/>
</dbReference>
<dbReference type="InterPro" id="IPR016181">
    <property type="entry name" value="Acyl_CoA_acyltransferase"/>
</dbReference>
<dbReference type="CDD" id="cd04301">
    <property type="entry name" value="NAT_SF"/>
    <property type="match status" value="1"/>
</dbReference>
<reference evidence="3 4" key="1">
    <citation type="submission" date="2015-05" db="EMBL/GenBank/DDBJ databases">
        <title>Genome sequences of Pluralibacter gergoviae.</title>
        <authorList>
            <person name="Greninger A.L."/>
            <person name="Miller S."/>
        </authorList>
    </citation>
    <scope>NUCLEOTIDE SEQUENCE [LARGE SCALE GENOMIC DNA]</scope>
    <source>
        <strain evidence="3 4">JS81F13</strain>
    </source>
</reference>